<comment type="caution">
    <text evidence="2">The sequence shown here is derived from an EMBL/GenBank/DDBJ whole genome shotgun (WGS) entry which is preliminary data.</text>
</comment>
<evidence type="ECO:0000313" key="3">
    <source>
        <dbReference type="Proteomes" id="UP001355653"/>
    </source>
</evidence>
<protein>
    <submittedName>
        <fullName evidence="2">LysM peptidoglycan-binding domain-containing protein</fullName>
    </submittedName>
</protein>
<evidence type="ECO:0000259" key="1">
    <source>
        <dbReference type="PROSITE" id="PS51782"/>
    </source>
</evidence>
<dbReference type="Pfam" id="PF01476">
    <property type="entry name" value="LysM"/>
    <property type="match status" value="1"/>
</dbReference>
<evidence type="ECO:0000313" key="2">
    <source>
        <dbReference type="EMBL" id="MEB4793224.1"/>
    </source>
</evidence>
<dbReference type="Proteomes" id="UP001355653">
    <property type="component" value="Unassembled WGS sequence"/>
</dbReference>
<dbReference type="InterPro" id="IPR018392">
    <property type="entry name" value="LysM"/>
</dbReference>
<dbReference type="PROSITE" id="PS51782">
    <property type="entry name" value="LYSM"/>
    <property type="match status" value="1"/>
</dbReference>
<feature type="domain" description="LysM" evidence="1">
    <location>
        <begin position="191"/>
        <end position="246"/>
    </location>
</feature>
<dbReference type="CDD" id="cd00118">
    <property type="entry name" value="LysM"/>
    <property type="match status" value="1"/>
</dbReference>
<dbReference type="InterPro" id="IPR036779">
    <property type="entry name" value="LysM_dom_sf"/>
</dbReference>
<organism evidence="2 3">
    <name type="scientific">Paenibacillus chondroitinus</name>
    <dbReference type="NCBI Taxonomy" id="59842"/>
    <lineage>
        <taxon>Bacteria</taxon>
        <taxon>Bacillati</taxon>
        <taxon>Bacillota</taxon>
        <taxon>Bacilli</taxon>
        <taxon>Bacillales</taxon>
        <taxon>Paenibacillaceae</taxon>
        <taxon>Paenibacillus</taxon>
    </lineage>
</organism>
<sequence length="249" mass="27737">MMAYSINLSFNNSQEGFQFPVNPESLEMSGGSNGKTYDIVGANDGRSESRGGEVNVIKGPKLREISFSGIFPAQFYPFLATNVLYEPMYYVRAIENWMATKRPVRFIYVGHYESALAAQGFIGQELNIPVSIEKFKWKESAGDSGDLEFDISFREYNFYAARKAEVKTDKTGAQVIIPMSARRPDERIRPLTYTVRQGDTPSRIAMMFYTDGSGLPDSSRYKDIQKLNGLSDAAAAKLTVGSILKLPAL</sequence>
<keyword evidence="3" id="KW-1185">Reference proteome</keyword>
<gene>
    <name evidence="2" type="ORF">P5G65_04900</name>
</gene>
<proteinExistence type="predicted"/>
<dbReference type="SMART" id="SM00257">
    <property type="entry name" value="LysM"/>
    <property type="match status" value="1"/>
</dbReference>
<reference evidence="2 3" key="1">
    <citation type="submission" date="2023-03" db="EMBL/GenBank/DDBJ databases">
        <title>Bacillus Genome Sequencing.</title>
        <authorList>
            <person name="Dunlap C."/>
        </authorList>
    </citation>
    <scope>NUCLEOTIDE SEQUENCE [LARGE SCALE GENOMIC DNA]</scope>
    <source>
        <strain evidence="2 3">NRS-1351</strain>
    </source>
</reference>
<accession>A0ABU6D678</accession>
<dbReference type="Gene3D" id="3.10.350.10">
    <property type="entry name" value="LysM domain"/>
    <property type="match status" value="1"/>
</dbReference>
<dbReference type="EMBL" id="JAROBY010000008">
    <property type="protein sequence ID" value="MEB4793224.1"/>
    <property type="molecule type" value="Genomic_DNA"/>
</dbReference>
<dbReference type="RefSeq" id="WP_127452366.1">
    <property type="nucleotide sequence ID" value="NZ_JAROBY010000008.1"/>
</dbReference>
<name>A0ABU6D678_9BACL</name>